<dbReference type="Proteomes" id="UP000190229">
    <property type="component" value="Unassembled WGS sequence"/>
</dbReference>
<comment type="caution">
    <text evidence="2">The sequence shown here is derived from an EMBL/GenBank/DDBJ whole genome shotgun (WGS) entry which is preliminary data.</text>
</comment>
<feature type="domain" description="AB hydrolase-1" evidence="1">
    <location>
        <begin position="36"/>
        <end position="266"/>
    </location>
</feature>
<organism evidence="2 3">
    <name type="scientific">Ferroacidibacillus organovorans</name>
    <dbReference type="NCBI Taxonomy" id="1765683"/>
    <lineage>
        <taxon>Bacteria</taxon>
        <taxon>Bacillati</taxon>
        <taxon>Bacillota</taxon>
        <taxon>Bacilli</taxon>
        <taxon>Bacillales</taxon>
        <taxon>Alicyclobacillaceae</taxon>
        <taxon>Ferroacidibacillus</taxon>
    </lineage>
</organism>
<accession>A0A1V4ET19</accession>
<dbReference type="InterPro" id="IPR050266">
    <property type="entry name" value="AB_hydrolase_sf"/>
</dbReference>
<dbReference type="Gene3D" id="3.40.50.1820">
    <property type="entry name" value="alpha/beta hydrolase"/>
    <property type="match status" value="1"/>
</dbReference>
<dbReference type="PANTHER" id="PTHR43798">
    <property type="entry name" value="MONOACYLGLYCEROL LIPASE"/>
    <property type="match status" value="1"/>
</dbReference>
<sequence length="290" mass="32567">MSSNLPWGVATEIVSTSEGNIRLLVRRESSICPWLVLSPGQGDAAESLLILFGSSLNQNINLVVFDPPGHGLSDEPLADYSPKSQQIVWQSVLDHLKVDRAYIGGYSYGAYSAAMCCGYLAHRIDGLVLIEGGYLTMQQKGVTIESETKEILDSMYSYRFKSWDEAMKAIRFQSAIWTALDEAEFNTSFVERDEAIVLRTTENTIVQMEQTLGDYSPVVLENLTCPILLLHSTLPTEKKEMRENGLSELRYYAQHVKIVPIPDCGHTIKEHLPFVMDQISKFIHDVMMSH</sequence>
<evidence type="ECO:0000313" key="2">
    <source>
        <dbReference type="EMBL" id="OPG16086.1"/>
    </source>
</evidence>
<proteinExistence type="predicted"/>
<keyword evidence="3" id="KW-1185">Reference proteome</keyword>
<dbReference type="AlphaFoldDB" id="A0A1V4ET19"/>
<evidence type="ECO:0000313" key="3">
    <source>
        <dbReference type="Proteomes" id="UP000190229"/>
    </source>
</evidence>
<name>A0A1V4ET19_9BACL</name>
<dbReference type="InterPro" id="IPR029058">
    <property type="entry name" value="AB_hydrolase_fold"/>
</dbReference>
<evidence type="ECO:0000259" key="1">
    <source>
        <dbReference type="Pfam" id="PF12697"/>
    </source>
</evidence>
<dbReference type="GO" id="GO:0016020">
    <property type="term" value="C:membrane"/>
    <property type="evidence" value="ECO:0007669"/>
    <property type="project" value="TreeGrafter"/>
</dbReference>
<dbReference type="EMBL" id="MWPS01000022">
    <property type="protein sequence ID" value="OPG16086.1"/>
    <property type="molecule type" value="Genomic_DNA"/>
</dbReference>
<dbReference type="SUPFAM" id="SSF53474">
    <property type="entry name" value="alpha/beta-Hydrolases"/>
    <property type="match status" value="1"/>
</dbReference>
<reference evidence="2 3" key="1">
    <citation type="submission" date="2017-02" db="EMBL/GenBank/DDBJ databases">
        <title>Draft genome of Acidibacillus ferrooxidans Huett2.</title>
        <authorList>
            <person name="Schopf S."/>
        </authorList>
    </citation>
    <scope>NUCLEOTIDE SEQUENCE [LARGE SCALE GENOMIC DNA]</scope>
    <source>
        <strain evidence="2 3">Huett2</strain>
    </source>
</reference>
<dbReference type="RefSeq" id="WP_079290660.1">
    <property type="nucleotide sequence ID" value="NZ_MWPS01000022.1"/>
</dbReference>
<dbReference type="PANTHER" id="PTHR43798:SF33">
    <property type="entry name" value="HYDROLASE, PUTATIVE (AFU_ORTHOLOGUE AFUA_2G14860)-RELATED"/>
    <property type="match status" value="1"/>
</dbReference>
<dbReference type="InterPro" id="IPR000073">
    <property type="entry name" value="AB_hydrolase_1"/>
</dbReference>
<dbReference type="Pfam" id="PF12697">
    <property type="entry name" value="Abhydrolase_6"/>
    <property type="match status" value="1"/>
</dbReference>
<protein>
    <recommendedName>
        <fullName evidence="1">AB hydrolase-1 domain-containing protein</fullName>
    </recommendedName>
</protein>
<gene>
    <name evidence="2" type="ORF">B2M26_08560</name>
</gene>